<reference evidence="4 5" key="1">
    <citation type="journal article" date="2021" name="Sci. Rep.">
        <title>The genome of the diatom Chaetoceros tenuissimus carries an ancient integrated fragment of an extant virus.</title>
        <authorList>
            <person name="Hongo Y."/>
            <person name="Kimura K."/>
            <person name="Takaki Y."/>
            <person name="Yoshida Y."/>
            <person name="Baba S."/>
            <person name="Kobayashi G."/>
            <person name="Nagasaki K."/>
            <person name="Hano T."/>
            <person name="Tomaru Y."/>
        </authorList>
    </citation>
    <scope>NUCLEOTIDE SEQUENCE [LARGE SCALE GENOMIC DNA]</scope>
    <source>
        <strain evidence="4 5">NIES-3715</strain>
    </source>
</reference>
<evidence type="ECO:0000313" key="5">
    <source>
        <dbReference type="Proteomes" id="UP001054902"/>
    </source>
</evidence>
<dbReference type="Gene3D" id="3.40.50.150">
    <property type="entry name" value="Vaccinia Virus protein VP39"/>
    <property type="match status" value="1"/>
</dbReference>
<dbReference type="GO" id="GO:0032259">
    <property type="term" value="P:methylation"/>
    <property type="evidence" value="ECO:0007669"/>
    <property type="project" value="InterPro"/>
</dbReference>
<protein>
    <recommendedName>
        <fullName evidence="3">Ribosomal RNA methyltransferase FtsJ domain-containing protein</fullName>
    </recommendedName>
</protein>
<feature type="compositionally biased region" description="Basic residues" evidence="1">
    <location>
        <begin position="35"/>
        <end position="50"/>
    </location>
</feature>
<organism evidence="4 5">
    <name type="scientific">Chaetoceros tenuissimus</name>
    <dbReference type="NCBI Taxonomy" id="426638"/>
    <lineage>
        <taxon>Eukaryota</taxon>
        <taxon>Sar</taxon>
        <taxon>Stramenopiles</taxon>
        <taxon>Ochrophyta</taxon>
        <taxon>Bacillariophyta</taxon>
        <taxon>Coscinodiscophyceae</taxon>
        <taxon>Chaetocerotophycidae</taxon>
        <taxon>Chaetocerotales</taxon>
        <taxon>Chaetocerotaceae</taxon>
        <taxon>Chaetoceros</taxon>
    </lineage>
</organism>
<proteinExistence type="predicted"/>
<dbReference type="SUPFAM" id="SSF53335">
    <property type="entry name" value="S-adenosyl-L-methionine-dependent methyltransferases"/>
    <property type="match status" value="1"/>
</dbReference>
<gene>
    <name evidence="4" type="ORF">CTEN210_05273</name>
</gene>
<feature type="region of interest" description="Disordered" evidence="1">
    <location>
        <begin position="19"/>
        <end position="58"/>
    </location>
</feature>
<dbReference type="PANTHER" id="PTHR37524">
    <property type="entry name" value="RIBOSOMAL RNA LARGE SUBUNIT METHYLTRANSFERASE M"/>
    <property type="match status" value="1"/>
</dbReference>
<name>A0AAD3H336_9STRA</name>
<feature type="domain" description="Ribosomal RNA methyltransferase FtsJ" evidence="3">
    <location>
        <begin position="304"/>
        <end position="388"/>
    </location>
</feature>
<dbReference type="InterPro" id="IPR029063">
    <property type="entry name" value="SAM-dependent_MTases_sf"/>
</dbReference>
<dbReference type="Pfam" id="PF01728">
    <property type="entry name" value="FtsJ"/>
    <property type="match status" value="1"/>
</dbReference>
<keyword evidence="5" id="KW-1185">Reference proteome</keyword>
<dbReference type="GO" id="GO:0008168">
    <property type="term" value="F:methyltransferase activity"/>
    <property type="evidence" value="ECO:0007669"/>
    <property type="project" value="InterPro"/>
</dbReference>
<accession>A0AAD3H336</accession>
<dbReference type="CDD" id="cd02440">
    <property type="entry name" value="AdoMet_MTases"/>
    <property type="match status" value="1"/>
</dbReference>
<keyword evidence="2" id="KW-0732">Signal</keyword>
<evidence type="ECO:0000313" key="4">
    <source>
        <dbReference type="EMBL" id="GFH48797.1"/>
    </source>
</evidence>
<comment type="caution">
    <text evidence="4">The sequence shown here is derived from an EMBL/GenBank/DDBJ whole genome shotgun (WGS) entry which is preliminary data.</text>
</comment>
<evidence type="ECO:0000256" key="2">
    <source>
        <dbReference type="SAM" id="SignalP"/>
    </source>
</evidence>
<dbReference type="InterPro" id="IPR002877">
    <property type="entry name" value="RNA_MeTrfase_FtsJ_dom"/>
</dbReference>
<evidence type="ECO:0000259" key="3">
    <source>
        <dbReference type="Pfam" id="PF01728"/>
    </source>
</evidence>
<evidence type="ECO:0000256" key="1">
    <source>
        <dbReference type="SAM" id="MobiDB-lite"/>
    </source>
</evidence>
<feature type="chain" id="PRO_5042243660" description="Ribosomal RNA methyltransferase FtsJ domain-containing protein" evidence="2">
    <location>
        <begin position="17"/>
        <end position="480"/>
    </location>
</feature>
<sequence length="480" mass="54174">MVAVLPFLTTILLATGKSPRKTKKPLGRYEEKRSTGRKRYNRDGAKRKKGSRNDIPTKQVVVDPLPRITKNLEDEPLPYYYTCRHTYENTLIDEIHRFASLNDCEGKVLASTPYPGLVRVEEKEEGCIPHYYDPIYALQAMPKSVVCSAESIKGLAKEILFELFGDGDSDEDENTQTGDSDSKKIRKELLLKAEKGSLIIHALVPGMIKGSTAPPMMRRSIKVGEEISKIMKKTYKAARKNNEETEHISERWLLQIMLQSNEIAVASLVKTKQIGPGKTAFWPNSQFPLGLAKVDIEEKMPSSAYRKLSEGLACMQLQPSQNELACDLGASPGGWTSILRKFGTSVISIDRSELDPVLMRDDKVQFLKGDAFAFEPESVVDWMVSDVIAYPEKTIEMLDFWCSNKLAKNMIVTMKFQGHEPALDELDRCVQTVRQHSYSCRVKHFFNNKNEVTFMVSQKVLVDNEASHGIVNTPMFQPIN</sequence>
<feature type="signal peptide" evidence="2">
    <location>
        <begin position="1"/>
        <end position="16"/>
    </location>
</feature>
<dbReference type="EMBL" id="BLLK01000029">
    <property type="protein sequence ID" value="GFH48797.1"/>
    <property type="molecule type" value="Genomic_DNA"/>
</dbReference>
<dbReference type="AlphaFoldDB" id="A0AAD3H336"/>
<dbReference type="Proteomes" id="UP001054902">
    <property type="component" value="Unassembled WGS sequence"/>
</dbReference>
<dbReference type="PANTHER" id="PTHR37524:SF2">
    <property type="entry name" value="RIBOSOMAL RNA METHYLTRANSFERASE FTSJ DOMAIN-CONTAINING PROTEIN"/>
    <property type="match status" value="1"/>
</dbReference>